<evidence type="ECO:0000313" key="2">
    <source>
        <dbReference type="Proteomes" id="UP000267606"/>
    </source>
</evidence>
<evidence type="ECO:0000313" key="3">
    <source>
        <dbReference type="WBParaSite" id="OFLC_0000082401-mRNA-1"/>
    </source>
</evidence>
<reference evidence="3" key="1">
    <citation type="submission" date="2016-06" db="UniProtKB">
        <authorList>
            <consortium name="WormBaseParasite"/>
        </authorList>
    </citation>
    <scope>IDENTIFICATION</scope>
</reference>
<keyword evidence="2" id="KW-1185">Reference proteome</keyword>
<accession>A0A183H015</accession>
<dbReference type="Proteomes" id="UP000267606">
    <property type="component" value="Unassembled WGS sequence"/>
</dbReference>
<dbReference type="EMBL" id="UZAJ01000328">
    <property type="protein sequence ID" value="VDO27225.1"/>
    <property type="molecule type" value="Genomic_DNA"/>
</dbReference>
<protein>
    <submittedName>
        <fullName evidence="3">Ovule protein</fullName>
    </submittedName>
</protein>
<name>A0A183H015_9BILA</name>
<gene>
    <name evidence="1" type="ORF">OFLC_LOCUS825</name>
</gene>
<evidence type="ECO:0000313" key="1">
    <source>
        <dbReference type="EMBL" id="VDO27225.1"/>
    </source>
</evidence>
<proteinExistence type="predicted"/>
<dbReference type="AlphaFoldDB" id="A0A183H015"/>
<reference evidence="1 2" key="2">
    <citation type="submission" date="2018-11" db="EMBL/GenBank/DDBJ databases">
        <authorList>
            <consortium name="Pathogen Informatics"/>
        </authorList>
    </citation>
    <scope>NUCLEOTIDE SEQUENCE [LARGE SCALE GENOMIC DNA]</scope>
</reference>
<sequence length="81" mass="9418">MKRLIIQQNFRIHSICRGCHRTYCNWRTNYHVAEYQPAKTLQRPATCSKKLMSNVVETTILTGLYKGEDVLVPTISTDMPF</sequence>
<organism evidence="3">
    <name type="scientific">Onchocerca flexuosa</name>
    <dbReference type="NCBI Taxonomy" id="387005"/>
    <lineage>
        <taxon>Eukaryota</taxon>
        <taxon>Metazoa</taxon>
        <taxon>Ecdysozoa</taxon>
        <taxon>Nematoda</taxon>
        <taxon>Chromadorea</taxon>
        <taxon>Rhabditida</taxon>
        <taxon>Spirurina</taxon>
        <taxon>Spiruromorpha</taxon>
        <taxon>Filarioidea</taxon>
        <taxon>Onchocercidae</taxon>
        <taxon>Onchocerca</taxon>
    </lineage>
</organism>
<dbReference type="WBParaSite" id="OFLC_0000082401-mRNA-1">
    <property type="protein sequence ID" value="OFLC_0000082401-mRNA-1"/>
    <property type="gene ID" value="OFLC_0000082401"/>
</dbReference>